<name>A0AAE0KNK8_9CHLO</name>
<proteinExistence type="predicted"/>
<reference evidence="1 2" key="1">
    <citation type="journal article" date="2015" name="Genome Biol. Evol.">
        <title>Comparative Genomics of a Bacterivorous Green Alga Reveals Evolutionary Causalities and Consequences of Phago-Mixotrophic Mode of Nutrition.</title>
        <authorList>
            <person name="Burns J.A."/>
            <person name="Paasch A."/>
            <person name="Narechania A."/>
            <person name="Kim E."/>
        </authorList>
    </citation>
    <scope>NUCLEOTIDE SEQUENCE [LARGE SCALE GENOMIC DNA]</scope>
    <source>
        <strain evidence="1 2">PLY_AMNH</strain>
    </source>
</reference>
<evidence type="ECO:0000313" key="1">
    <source>
        <dbReference type="EMBL" id="KAK3255166.1"/>
    </source>
</evidence>
<dbReference type="AlphaFoldDB" id="A0AAE0KNK8"/>
<protein>
    <submittedName>
        <fullName evidence="1">Uncharacterized protein</fullName>
    </submittedName>
</protein>
<gene>
    <name evidence="1" type="ORF">CYMTET_35639</name>
</gene>
<comment type="caution">
    <text evidence="1">The sequence shown here is derived from an EMBL/GenBank/DDBJ whole genome shotgun (WGS) entry which is preliminary data.</text>
</comment>
<organism evidence="1 2">
    <name type="scientific">Cymbomonas tetramitiformis</name>
    <dbReference type="NCBI Taxonomy" id="36881"/>
    <lineage>
        <taxon>Eukaryota</taxon>
        <taxon>Viridiplantae</taxon>
        <taxon>Chlorophyta</taxon>
        <taxon>Pyramimonadophyceae</taxon>
        <taxon>Pyramimonadales</taxon>
        <taxon>Pyramimonadaceae</taxon>
        <taxon>Cymbomonas</taxon>
    </lineage>
</organism>
<evidence type="ECO:0000313" key="2">
    <source>
        <dbReference type="Proteomes" id="UP001190700"/>
    </source>
</evidence>
<sequence>MFSILDVCDVHKNEVSPVDESAIDRRGAVACLGKLVQDRVSLREAVENHCLNWNTLVQVCGVHAMDFFLGAASPAAKVEASSAQVAIRGLFTKARAAREWAAQVDLKTARRVRGNSGAHHEVRVTYEHLRALKIGPAEVAALCGEIDNEFRARAGLHSEESVRALGWDLEALAPRRAVRKKPFERHRVILDL</sequence>
<dbReference type="EMBL" id="LGRX02022860">
    <property type="protein sequence ID" value="KAK3255166.1"/>
    <property type="molecule type" value="Genomic_DNA"/>
</dbReference>
<accession>A0AAE0KNK8</accession>
<dbReference type="Proteomes" id="UP001190700">
    <property type="component" value="Unassembled WGS sequence"/>
</dbReference>
<keyword evidence="2" id="KW-1185">Reference proteome</keyword>